<feature type="transmembrane region" description="Helical" evidence="10">
    <location>
        <begin position="110"/>
        <end position="130"/>
    </location>
</feature>
<evidence type="ECO:0000256" key="6">
    <source>
        <dbReference type="ARBA" id="ARBA00022989"/>
    </source>
</evidence>
<dbReference type="PROSITE" id="PS01188">
    <property type="entry name" value="ELO"/>
    <property type="match status" value="1"/>
</dbReference>
<feature type="transmembrane region" description="Helical" evidence="10">
    <location>
        <begin position="142"/>
        <end position="160"/>
    </location>
</feature>
<keyword evidence="6 10" id="KW-1133">Transmembrane helix</keyword>
<keyword evidence="4 10" id="KW-0812">Transmembrane</keyword>
<evidence type="ECO:0000256" key="5">
    <source>
        <dbReference type="ARBA" id="ARBA00022832"/>
    </source>
</evidence>
<feature type="transmembrane region" description="Helical" evidence="10">
    <location>
        <begin position="64"/>
        <end position="90"/>
    </location>
</feature>
<evidence type="ECO:0000256" key="7">
    <source>
        <dbReference type="ARBA" id="ARBA00023098"/>
    </source>
</evidence>
<sequence>MSLVEVLNQYWEKWMDYADPRVASWPMMSSPLPTLGFILMYLGILYFGKIWMKNRKGYELKGVLIIYNIFLVLLSTYMAGGIFYESIFVLKYNIICNPLRTENSEGLARVIWIFFISKLIETLDTIIMLFRKKDDQISFLHVYHHCSVIILWWIGARFVPGGDAAFSAFQNSFVHAVMYTYYLLSSLGITVWWKKYITKLQMMQFFLNILHSAIALLLPECGDMPRWMGYGMVTYMLSLLVLFLKFYAGAYSGKKHQKPKKQ</sequence>
<protein>
    <recommendedName>
        <fullName evidence="10">Elongation of fatty acids protein</fullName>
        <ecNumber evidence="10">2.3.1.-</ecNumber>
    </recommendedName>
</protein>
<dbReference type="GO" id="GO:0009922">
    <property type="term" value="F:fatty acid elongase activity"/>
    <property type="evidence" value="ECO:0007669"/>
    <property type="project" value="InterPro"/>
</dbReference>
<dbReference type="GO" id="GO:0034625">
    <property type="term" value="P:fatty acid elongation, monounsaturated fatty acid"/>
    <property type="evidence" value="ECO:0007669"/>
    <property type="project" value="TreeGrafter"/>
</dbReference>
<evidence type="ECO:0000256" key="3">
    <source>
        <dbReference type="ARBA" id="ARBA00022679"/>
    </source>
</evidence>
<dbReference type="GO" id="GO:0034626">
    <property type="term" value="P:fatty acid elongation, polyunsaturated fatty acid"/>
    <property type="evidence" value="ECO:0007669"/>
    <property type="project" value="TreeGrafter"/>
</dbReference>
<keyword evidence="2 10" id="KW-0444">Lipid biosynthesis</keyword>
<dbReference type="GO" id="GO:0030148">
    <property type="term" value="P:sphingolipid biosynthetic process"/>
    <property type="evidence" value="ECO:0007669"/>
    <property type="project" value="TreeGrafter"/>
</dbReference>
<comment type="catalytic activity">
    <reaction evidence="10">
        <text>an acyl-CoA + malonyl-CoA + H(+) = a 3-oxoacyl-CoA + CO2 + CoA</text>
        <dbReference type="Rhea" id="RHEA:50252"/>
        <dbReference type="ChEBI" id="CHEBI:15378"/>
        <dbReference type="ChEBI" id="CHEBI:16526"/>
        <dbReference type="ChEBI" id="CHEBI:57287"/>
        <dbReference type="ChEBI" id="CHEBI:57384"/>
        <dbReference type="ChEBI" id="CHEBI:58342"/>
        <dbReference type="ChEBI" id="CHEBI:90726"/>
    </reaction>
    <physiologicalReaction direction="left-to-right" evidence="10">
        <dbReference type="Rhea" id="RHEA:50253"/>
    </physiologicalReaction>
</comment>
<organism evidence="11">
    <name type="scientific">Arcella intermedia</name>
    <dbReference type="NCBI Taxonomy" id="1963864"/>
    <lineage>
        <taxon>Eukaryota</taxon>
        <taxon>Amoebozoa</taxon>
        <taxon>Tubulinea</taxon>
        <taxon>Elardia</taxon>
        <taxon>Arcellinida</taxon>
        <taxon>Sphaerothecina</taxon>
        <taxon>Arcellidae</taxon>
        <taxon>Arcella</taxon>
    </lineage>
</organism>
<feature type="transmembrane region" description="Helical" evidence="10">
    <location>
        <begin position="230"/>
        <end position="251"/>
    </location>
</feature>
<accession>A0A6B2LE85</accession>
<proteinExistence type="inferred from homology"/>
<dbReference type="Pfam" id="PF01151">
    <property type="entry name" value="ELO"/>
    <property type="match status" value="1"/>
</dbReference>
<keyword evidence="8 10" id="KW-0472">Membrane</keyword>
<dbReference type="InterPro" id="IPR030457">
    <property type="entry name" value="ELO_CS"/>
</dbReference>
<keyword evidence="9 10" id="KW-0275">Fatty acid biosynthesis</keyword>
<dbReference type="EC" id="2.3.1.-" evidence="10"/>
<dbReference type="GO" id="GO:0042761">
    <property type="term" value="P:very long-chain fatty acid biosynthetic process"/>
    <property type="evidence" value="ECO:0007669"/>
    <property type="project" value="TreeGrafter"/>
</dbReference>
<evidence type="ECO:0000256" key="10">
    <source>
        <dbReference type="RuleBase" id="RU361115"/>
    </source>
</evidence>
<dbReference type="EMBL" id="GIBP01006377">
    <property type="protein sequence ID" value="NDV35346.1"/>
    <property type="molecule type" value="Transcribed_RNA"/>
</dbReference>
<evidence type="ECO:0000256" key="4">
    <source>
        <dbReference type="ARBA" id="ARBA00022692"/>
    </source>
</evidence>
<dbReference type="InterPro" id="IPR002076">
    <property type="entry name" value="ELO_fam"/>
</dbReference>
<reference evidence="11" key="1">
    <citation type="journal article" date="2020" name="J. Eukaryot. Microbiol.">
        <title>De novo Sequencing, Assembly and Annotation of the Transcriptome for the Free-Living Testate Amoeba Arcella intermedia.</title>
        <authorList>
            <person name="Ribeiro G.M."/>
            <person name="Porfirio-Sousa A.L."/>
            <person name="Maurer-Alcala X.X."/>
            <person name="Katz L.A."/>
            <person name="Lahr D.J.G."/>
        </authorList>
    </citation>
    <scope>NUCLEOTIDE SEQUENCE</scope>
</reference>
<feature type="transmembrane region" description="Helical" evidence="10">
    <location>
        <begin position="34"/>
        <end position="52"/>
    </location>
</feature>
<dbReference type="PANTHER" id="PTHR11157:SF126">
    <property type="entry name" value="ELONGATION OF VERY LONG CHAIN FATTY ACIDS PROTEIN"/>
    <property type="match status" value="1"/>
</dbReference>
<keyword evidence="7 10" id="KW-0443">Lipid metabolism</keyword>
<name>A0A6B2LE85_9EUKA</name>
<keyword evidence="5 10" id="KW-0276">Fatty acid metabolism</keyword>
<feature type="transmembrane region" description="Helical" evidence="10">
    <location>
        <begin position="200"/>
        <end position="218"/>
    </location>
</feature>
<feature type="transmembrane region" description="Helical" evidence="10">
    <location>
        <begin position="172"/>
        <end position="193"/>
    </location>
</feature>
<evidence type="ECO:0000256" key="8">
    <source>
        <dbReference type="ARBA" id="ARBA00023136"/>
    </source>
</evidence>
<dbReference type="GO" id="GO:0005789">
    <property type="term" value="C:endoplasmic reticulum membrane"/>
    <property type="evidence" value="ECO:0007669"/>
    <property type="project" value="TreeGrafter"/>
</dbReference>
<dbReference type="GO" id="GO:0019367">
    <property type="term" value="P:fatty acid elongation, saturated fatty acid"/>
    <property type="evidence" value="ECO:0007669"/>
    <property type="project" value="TreeGrafter"/>
</dbReference>
<evidence type="ECO:0000313" key="11">
    <source>
        <dbReference type="EMBL" id="NDV35346.1"/>
    </source>
</evidence>
<evidence type="ECO:0000256" key="2">
    <source>
        <dbReference type="ARBA" id="ARBA00022516"/>
    </source>
</evidence>
<dbReference type="PANTHER" id="PTHR11157">
    <property type="entry name" value="FATTY ACID ACYL TRANSFERASE-RELATED"/>
    <property type="match status" value="1"/>
</dbReference>
<evidence type="ECO:0000256" key="9">
    <source>
        <dbReference type="ARBA" id="ARBA00023160"/>
    </source>
</evidence>
<evidence type="ECO:0000256" key="1">
    <source>
        <dbReference type="ARBA" id="ARBA00004141"/>
    </source>
</evidence>
<keyword evidence="3 10" id="KW-0808">Transferase</keyword>
<comment type="subcellular location">
    <subcellularLocation>
        <location evidence="1">Membrane</location>
        <topology evidence="1">Multi-pass membrane protein</topology>
    </subcellularLocation>
</comment>
<dbReference type="AlphaFoldDB" id="A0A6B2LE85"/>
<comment type="similarity">
    <text evidence="10">Belongs to the ELO family.</text>
</comment>